<dbReference type="Gene3D" id="3.40.50.10840">
    <property type="entry name" value="Putative sugar-binding, N-terminal domain"/>
    <property type="match status" value="1"/>
</dbReference>
<evidence type="ECO:0000313" key="10">
    <source>
        <dbReference type="Proteomes" id="UP000468420"/>
    </source>
</evidence>
<dbReference type="AlphaFoldDB" id="A0A6N6JZ95"/>
<evidence type="ECO:0000256" key="5">
    <source>
        <dbReference type="ARBA" id="ARBA00022840"/>
    </source>
</evidence>
<accession>A0A6N6JZ95</accession>
<feature type="domain" description="Four-carbon acid sugar kinase nucleotide binding" evidence="8">
    <location>
        <begin position="237"/>
        <end position="401"/>
    </location>
</feature>
<evidence type="ECO:0000313" key="9">
    <source>
        <dbReference type="EMBL" id="KAA1275628.1"/>
    </source>
</evidence>
<dbReference type="Pfam" id="PF17042">
    <property type="entry name" value="NBD_C"/>
    <property type="match status" value="1"/>
</dbReference>
<evidence type="ECO:0000259" key="8">
    <source>
        <dbReference type="Pfam" id="PF17042"/>
    </source>
</evidence>
<feature type="domain" description="Four-carbon acid sugar kinase N-terminal" evidence="7">
    <location>
        <begin position="10"/>
        <end position="224"/>
    </location>
</feature>
<keyword evidence="2" id="KW-0808">Transferase</keyword>
<keyword evidence="3" id="KW-0547">Nucleotide-binding</keyword>
<evidence type="ECO:0000256" key="6">
    <source>
        <dbReference type="ARBA" id="ARBA00023277"/>
    </source>
</evidence>
<reference evidence="9 10" key="1">
    <citation type="submission" date="2018-08" db="EMBL/GenBank/DDBJ databases">
        <title>Complete genomic analysis of a Citrobacter pasteurii isolated from cockles (Cerastoderma edule) containing a new chromosomic qnrB allele.</title>
        <authorList>
            <person name="Rodrigues A."/>
            <person name="Baptista T."/>
            <person name="Quesada A."/>
            <person name="Campos M.J."/>
        </authorList>
    </citation>
    <scope>NUCLEOTIDE SEQUENCE [LARGE SCALE GENOMIC DNA]</scope>
    <source>
        <strain evidence="9 10">BA18</strain>
    </source>
</reference>
<dbReference type="NCBIfam" id="NF047819">
    <property type="entry name" value="ThrnKinDtnkGamma"/>
    <property type="match status" value="1"/>
</dbReference>
<organism evidence="9 10">
    <name type="scientific">Citrobacter pasteurii</name>
    <dbReference type="NCBI Taxonomy" id="1563222"/>
    <lineage>
        <taxon>Bacteria</taxon>
        <taxon>Pseudomonadati</taxon>
        <taxon>Pseudomonadota</taxon>
        <taxon>Gammaproteobacteria</taxon>
        <taxon>Enterobacterales</taxon>
        <taxon>Enterobacteriaceae</taxon>
        <taxon>Citrobacter</taxon>
    </lineage>
</organism>
<evidence type="ECO:0000256" key="2">
    <source>
        <dbReference type="ARBA" id="ARBA00022679"/>
    </source>
</evidence>
<dbReference type="RefSeq" id="WP_149692305.1">
    <property type="nucleotide sequence ID" value="NZ_QRDC01000019.1"/>
</dbReference>
<dbReference type="Pfam" id="PF07005">
    <property type="entry name" value="SBD_N"/>
    <property type="match status" value="1"/>
</dbReference>
<evidence type="ECO:0000256" key="3">
    <source>
        <dbReference type="ARBA" id="ARBA00022741"/>
    </source>
</evidence>
<protein>
    <submittedName>
        <fullName evidence="9">Four-carbon acid sugar kinase family protein</fullName>
    </submittedName>
</protein>
<dbReference type="InterPro" id="IPR031475">
    <property type="entry name" value="NBD_C"/>
</dbReference>
<comment type="similarity">
    <text evidence="1">Belongs to the four-carbon acid sugar kinase family.</text>
</comment>
<dbReference type="Proteomes" id="UP000468420">
    <property type="component" value="Unassembled WGS sequence"/>
</dbReference>
<dbReference type="EMBL" id="QRDC01000019">
    <property type="protein sequence ID" value="KAA1275628.1"/>
    <property type="molecule type" value="Genomic_DNA"/>
</dbReference>
<comment type="caution">
    <text evidence="9">The sequence shown here is derived from an EMBL/GenBank/DDBJ whole genome shotgun (WGS) entry which is preliminary data.</text>
</comment>
<dbReference type="SUPFAM" id="SSF142764">
    <property type="entry name" value="YgbK-like"/>
    <property type="match status" value="1"/>
</dbReference>
<sequence length="414" mass="44615">MSRHVVRPQILVIADDFTGGNDAGVSLALTGMTVNVAFTLPCADDADVLVINTDSRALEAEQAAARVSELALASQSGPQTQWLKKMDSTLRGNPGAELDALMRITGKKRAIVALACPSAGRTTEQGQCLVNGIPVTQTEFASDPKTPVNSADICEVLQAQTAIACRAMSLNDYLQRLREPVAKTPQIWVVDARTQTDLDVIATEALMQEEPPLLVGSAGICDALARHVRTPSSQCLLAVVGSMSEIAQQQIAAVCQDPRVETVFIDIENIFSGILTEYVQRIARALISGKHCIVHTCPDSESRHHIPMLCARLAMSRAQLGETICQFLAQLTRQVLQEVSPGALYLSGGDVAMAIADALEATGFRITDRVAQCVPYGHLADSYWQRPVMTKAGGFGDETTLRQVLNFIEEKMSE</sequence>
<keyword evidence="5" id="KW-0067">ATP-binding</keyword>
<evidence type="ECO:0000256" key="4">
    <source>
        <dbReference type="ARBA" id="ARBA00022777"/>
    </source>
</evidence>
<keyword evidence="4 9" id="KW-0418">Kinase</keyword>
<evidence type="ECO:0000256" key="1">
    <source>
        <dbReference type="ARBA" id="ARBA00005715"/>
    </source>
</evidence>
<name>A0A6N6JZ95_9ENTR</name>
<evidence type="ECO:0000259" key="7">
    <source>
        <dbReference type="Pfam" id="PF07005"/>
    </source>
</evidence>
<dbReference type="Gene3D" id="3.40.980.20">
    <property type="entry name" value="Four-carbon acid sugar kinase, nucleotide binding domain"/>
    <property type="match status" value="1"/>
</dbReference>
<dbReference type="GO" id="GO:0016301">
    <property type="term" value="F:kinase activity"/>
    <property type="evidence" value="ECO:0007669"/>
    <property type="project" value="UniProtKB-KW"/>
</dbReference>
<dbReference type="InterPro" id="IPR042213">
    <property type="entry name" value="NBD_C_sf"/>
</dbReference>
<dbReference type="GO" id="GO:0005524">
    <property type="term" value="F:ATP binding"/>
    <property type="evidence" value="ECO:0007669"/>
    <property type="project" value="UniProtKB-KW"/>
</dbReference>
<proteinExistence type="inferred from homology"/>
<dbReference type="InterPro" id="IPR010737">
    <property type="entry name" value="4-carb_acid_sugar_kinase_N"/>
</dbReference>
<keyword evidence="6" id="KW-0119">Carbohydrate metabolism</keyword>
<gene>
    <name evidence="9" type="ORF">DXF85_20690</name>
</gene>
<dbReference type="InterPro" id="IPR037051">
    <property type="entry name" value="4-carb_acid_sugar_kinase_N_sf"/>
</dbReference>